<evidence type="ECO:0000256" key="9">
    <source>
        <dbReference type="ARBA" id="ARBA00023172"/>
    </source>
</evidence>
<evidence type="ECO:0000256" key="7">
    <source>
        <dbReference type="ARBA" id="ARBA00022840"/>
    </source>
</evidence>
<evidence type="ECO:0000256" key="2">
    <source>
        <dbReference type="ARBA" id="ARBA00017846"/>
    </source>
</evidence>
<dbReference type="Pfam" id="PF17191">
    <property type="entry name" value="RecG_wedge"/>
    <property type="match status" value="1"/>
</dbReference>
<evidence type="ECO:0000256" key="1">
    <source>
        <dbReference type="ARBA" id="ARBA00007504"/>
    </source>
</evidence>
<feature type="domain" description="Helicase ATP-binding" evidence="17">
    <location>
        <begin position="288"/>
        <end position="467"/>
    </location>
</feature>
<dbReference type="NCBIfam" id="NF008165">
    <property type="entry name" value="PRK10917.1-3"/>
    <property type="match status" value="1"/>
</dbReference>
<dbReference type="InterPro" id="IPR011545">
    <property type="entry name" value="DEAD/DEAH_box_helicase_dom"/>
</dbReference>
<dbReference type="Pfam" id="PF19833">
    <property type="entry name" value="RecG_dom3_C"/>
    <property type="match status" value="1"/>
</dbReference>
<keyword evidence="6 15" id="KW-0347">Helicase</keyword>
<dbReference type="PROSITE" id="PS51194">
    <property type="entry name" value="HELICASE_CTER"/>
    <property type="match status" value="1"/>
</dbReference>
<evidence type="ECO:0000256" key="5">
    <source>
        <dbReference type="ARBA" id="ARBA00022801"/>
    </source>
</evidence>
<dbReference type="CDD" id="cd04488">
    <property type="entry name" value="RecG_wedge_OBF"/>
    <property type="match status" value="1"/>
</dbReference>
<dbReference type="InterPro" id="IPR047112">
    <property type="entry name" value="RecG/Mfd"/>
</dbReference>
<dbReference type="SMART" id="SM00487">
    <property type="entry name" value="DEXDc"/>
    <property type="match status" value="1"/>
</dbReference>
<evidence type="ECO:0000256" key="6">
    <source>
        <dbReference type="ARBA" id="ARBA00022806"/>
    </source>
</evidence>
<evidence type="ECO:0000256" key="12">
    <source>
        <dbReference type="ARBA" id="ARBA00034617"/>
    </source>
</evidence>
<name>A0A2M7V9J5_9BACT</name>
<evidence type="ECO:0000256" key="15">
    <source>
        <dbReference type="RuleBase" id="RU363016"/>
    </source>
</evidence>
<keyword evidence="10 15" id="KW-0234">DNA repair</keyword>
<dbReference type="GO" id="GO:0006310">
    <property type="term" value="P:DNA recombination"/>
    <property type="evidence" value="ECO:0007669"/>
    <property type="project" value="UniProtKB-UniRule"/>
</dbReference>
<comment type="catalytic activity">
    <reaction evidence="12 15">
        <text>Couples ATP hydrolysis with the unwinding of duplex DNA by translocating in the 3'-5' direction.</text>
        <dbReference type="EC" id="5.6.2.4"/>
    </reaction>
</comment>
<dbReference type="NCBIfam" id="TIGR00643">
    <property type="entry name" value="recG"/>
    <property type="match status" value="1"/>
</dbReference>
<dbReference type="PROSITE" id="PS51192">
    <property type="entry name" value="HELICASE_ATP_BIND_1"/>
    <property type="match status" value="1"/>
</dbReference>
<keyword evidence="8" id="KW-0238">DNA-binding</keyword>
<accession>A0A2M7V9J5</accession>
<keyword evidence="7 15" id="KW-0067">ATP-binding</keyword>
<comment type="function">
    <text evidence="15">Plays a critical role in recombination and DNA repair. Helps process Holliday junction intermediates to mature products by catalyzing branch migration. Has replication fork regression activity, unwinds stalled or blocked replication forks to make a HJ that can be resolved. Has a DNA unwinding activity characteristic of a DNA helicase with 3'-5' polarity.</text>
</comment>
<sequence>MDLKTKITRLNRIGKTLEKRLSLLGIVTVEDLLFYFPFRYEDYSTVLDIAKLQNGQEVTIRGKIELLNAKRSSRQRKIVTEALISDGSEQLRLVWFGQPFISKTLHVGDELYFSGKVKSDMFGLQMVSPSYERVRNGEPSQTAGRRGTGNGTNTINTARILPIYSLTAGITQKQLRFLISQVVHVIDEIVDWVPEDVRDVADVMELKEAIRSIHFPENQAEINHAEKRLKFDELFILQLRAEMLRQSIKVAKAPKIKFSEKAIQDFVATLPFELTKDQKVASWEIIQDLEKGVPMNRLLEGDVGSGKTVVAAMATLNTVLNNYQVAIMAPTEVLASQHYESFCELFKDTNIVVGLLSRSKAQASQKSKVESQKSLSAQKKEFIKLLKEGEIHVVIGTHALLTEDVQFKDLALVIVDEQHRFGVEQRKTIKEKSGNKKTTPHFLSMTATPIPRSFALTIYGDLDLSIIKQMPSNRKVIKTRLVDDHNRQKAYDFIAEQVKQGRQVFVICPLIEQKEKDENEIEIINYNFTGSQEKKSVLAEFEKLSKQIFPDLKVDYLHGKMKSAEKDEIMQDFAGGKIDILVSTSVVEVGVNIPNASVMMIEGSENFGLAQLHQFRGRVGRSSYQSYCFLFTTKSSPKSKERLEFFEKTHDGFALAEYDLEVRGPGAVYGTSQSGMMNLKIATMRDNDIIKLARDVARGIDFKKYPSLKQKVGDWEKSVHLE</sequence>
<dbReference type="InterPro" id="IPR033454">
    <property type="entry name" value="RecG_wedge"/>
</dbReference>
<evidence type="ECO:0000256" key="10">
    <source>
        <dbReference type="ARBA" id="ARBA00023204"/>
    </source>
</evidence>
<keyword evidence="11" id="KW-0413">Isomerase</keyword>
<dbReference type="GO" id="GO:0006281">
    <property type="term" value="P:DNA repair"/>
    <property type="evidence" value="ECO:0007669"/>
    <property type="project" value="UniProtKB-UniRule"/>
</dbReference>
<evidence type="ECO:0000313" key="20">
    <source>
        <dbReference type="Proteomes" id="UP000231453"/>
    </source>
</evidence>
<dbReference type="SUPFAM" id="SSF52540">
    <property type="entry name" value="P-loop containing nucleoside triphosphate hydrolases"/>
    <property type="match status" value="2"/>
</dbReference>
<organism evidence="19 20">
    <name type="scientific">Candidatus Magasanikbacteria bacterium CG_4_10_14_0_2_um_filter_33_14</name>
    <dbReference type="NCBI Taxonomy" id="1974636"/>
    <lineage>
        <taxon>Bacteria</taxon>
        <taxon>Candidatus Magasanikiibacteriota</taxon>
    </lineage>
</organism>
<dbReference type="SUPFAM" id="SSF50249">
    <property type="entry name" value="Nucleic acid-binding proteins"/>
    <property type="match status" value="1"/>
</dbReference>
<comment type="similarity">
    <text evidence="1 15">Belongs to the helicase family. RecG subfamily.</text>
</comment>
<dbReference type="Gene3D" id="3.40.50.300">
    <property type="entry name" value="P-loop containing nucleotide triphosphate hydrolases"/>
    <property type="match status" value="2"/>
</dbReference>
<comment type="caution">
    <text evidence="19">The sequence shown here is derived from an EMBL/GenBank/DDBJ whole genome shotgun (WGS) entry which is preliminary data.</text>
</comment>
<protein>
    <recommendedName>
        <fullName evidence="2 15">ATP-dependent DNA helicase RecG</fullName>
        <ecNumber evidence="13 15">5.6.2.4</ecNumber>
    </recommendedName>
</protein>
<dbReference type="InterPro" id="IPR045562">
    <property type="entry name" value="RecG_dom3_C"/>
</dbReference>
<evidence type="ECO:0000256" key="13">
    <source>
        <dbReference type="ARBA" id="ARBA00034808"/>
    </source>
</evidence>
<evidence type="ECO:0000256" key="16">
    <source>
        <dbReference type="SAM" id="MobiDB-lite"/>
    </source>
</evidence>
<evidence type="ECO:0000256" key="11">
    <source>
        <dbReference type="ARBA" id="ARBA00023235"/>
    </source>
</evidence>
<dbReference type="InterPro" id="IPR014001">
    <property type="entry name" value="Helicase_ATP-bd"/>
</dbReference>
<feature type="domain" description="Helicase C-terminal" evidence="18">
    <location>
        <begin position="513"/>
        <end position="661"/>
    </location>
</feature>
<dbReference type="PANTHER" id="PTHR47964:SF1">
    <property type="entry name" value="ATP-DEPENDENT DNA HELICASE HOMOLOG RECG, CHLOROPLASTIC"/>
    <property type="match status" value="1"/>
</dbReference>
<evidence type="ECO:0000259" key="18">
    <source>
        <dbReference type="PROSITE" id="PS51194"/>
    </source>
</evidence>
<dbReference type="Pfam" id="PF00271">
    <property type="entry name" value="Helicase_C"/>
    <property type="match status" value="1"/>
</dbReference>
<dbReference type="GO" id="GO:0003677">
    <property type="term" value="F:DNA binding"/>
    <property type="evidence" value="ECO:0007669"/>
    <property type="project" value="UniProtKB-KW"/>
</dbReference>
<dbReference type="Gene3D" id="2.40.50.140">
    <property type="entry name" value="Nucleic acid-binding proteins"/>
    <property type="match status" value="1"/>
</dbReference>
<evidence type="ECO:0000256" key="4">
    <source>
        <dbReference type="ARBA" id="ARBA00022763"/>
    </source>
</evidence>
<keyword evidence="9 15" id="KW-0233">DNA recombination</keyword>
<dbReference type="PANTHER" id="PTHR47964">
    <property type="entry name" value="ATP-DEPENDENT DNA HELICASE HOMOLOG RECG, CHLOROPLASTIC"/>
    <property type="match status" value="1"/>
</dbReference>
<proteinExistence type="inferred from homology"/>
<dbReference type="Pfam" id="PF00270">
    <property type="entry name" value="DEAD"/>
    <property type="match status" value="1"/>
</dbReference>
<dbReference type="GO" id="GO:0043138">
    <property type="term" value="F:3'-5' DNA helicase activity"/>
    <property type="evidence" value="ECO:0007669"/>
    <property type="project" value="UniProtKB-EC"/>
</dbReference>
<dbReference type="EMBL" id="PFPL01000051">
    <property type="protein sequence ID" value="PIZ95547.1"/>
    <property type="molecule type" value="Genomic_DNA"/>
</dbReference>
<gene>
    <name evidence="19" type="ORF">COX80_04195</name>
</gene>
<dbReference type="GO" id="GO:0016887">
    <property type="term" value="F:ATP hydrolysis activity"/>
    <property type="evidence" value="ECO:0007669"/>
    <property type="project" value="RHEA"/>
</dbReference>
<dbReference type="CDD" id="cd17992">
    <property type="entry name" value="DEXHc_RecG"/>
    <property type="match status" value="1"/>
</dbReference>
<dbReference type="InterPro" id="IPR004609">
    <property type="entry name" value="ATP-dep_DNA_helicase_RecG"/>
</dbReference>
<dbReference type="EC" id="5.6.2.4" evidence="13 15"/>
<dbReference type="InterPro" id="IPR012340">
    <property type="entry name" value="NA-bd_OB-fold"/>
</dbReference>
<keyword evidence="5 15" id="KW-0378">Hydrolase</keyword>
<keyword evidence="3 15" id="KW-0547">Nucleotide-binding</keyword>
<comment type="catalytic activity">
    <reaction evidence="14 15">
        <text>ATP + H2O = ADP + phosphate + H(+)</text>
        <dbReference type="Rhea" id="RHEA:13065"/>
        <dbReference type="ChEBI" id="CHEBI:15377"/>
        <dbReference type="ChEBI" id="CHEBI:15378"/>
        <dbReference type="ChEBI" id="CHEBI:30616"/>
        <dbReference type="ChEBI" id="CHEBI:43474"/>
        <dbReference type="ChEBI" id="CHEBI:456216"/>
        <dbReference type="EC" id="5.6.2.4"/>
    </reaction>
</comment>
<reference evidence="20" key="1">
    <citation type="submission" date="2017-09" db="EMBL/GenBank/DDBJ databases">
        <title>Depth-based differentiation of microbial function through sediment-hosted aquifers and enrichment of novel symbionts in the deep terrestrial subsurface.</title>
        <authorList>
            <person name="Probst A.J."/>
            <person name="Ladd B."/>
            <person name="Jarett J.K."/>
            <person name="Geller-Mcgrath D.E."/>
            <person name="Sieber C.M.K."/>
            <person name="Emerson J.B."/>
            <person name="Anantharaman K."/>
            <person name="Thomas B.C."/>
            <person name="Malmstrom R."/>
            <person name="Stieglmeier M."/>
            <person name="Klingl A."/>
            <person name="Woyke T."/>
            <person name="Ryan C.M."/>
            <person name="Banfield J.F."/>
        </authorList>
    </citation>
    <scope>NUCLEOTIDE SEQUENCE [LARGE SCALE GENOMIC DNA]</scope>
</reference>
<dbReference type="NCBIfam" id="NF008168">
    <property type="entry name" value="PRK10917.2-2"/>
    <property type="match status" value="1"/>
</dbReference>
<dbReference type="GO" id="GO:0005524">
    <property type="term" value="F:ATP binding"/>
    <property type="evidence" value="ECO:0007669"/>
    <property type="project" value="UniProtKB-KW"/>
</dbReference>
<dbReference type="SMART" id="SM00490">
    <property type="entry name" value="HELICc"/>
    <property type="match status" value="1"/>
</dbReference>
<evidence type="ECO:0000313" key="19">
    <source>
        <dbReference type="EMBL" id="PIZ95547.1"/>
    </source>
</evidence>
<evidence type="ECO:0000256" key="8">
    <source>
        <dbReference type="ARBA" id="ARBA00023125"/>
    </source>
</evidence>
<dbReference type="Proteomes" id="UP000231453">
    <property type="component" value="Unassembled WGS sequence"/>
</dbReference>
<dbReference type="InterPro" id="IPR001650">
    <property type="entry name" value="Helicase_C-like"/>
</dbReference>
<evidence type="ECO:0000256" key="14">
    <source>
        <dbReference type="ARBA" id="ARBA00048988"/>
    </source>
</evidence>
<keyword evidence="4 15" id="KW-0227">DNA damage</keyword>
<feature type="region of interest" description="Disordered" evidence="16">
    <location>
        <begin position="133"/>
        <end position="153"/>
    </location>
</feature>
<evidence type="ECO:0000256" key="3">
    <source>
        <dbReference type="ARBA" id="ARBA00022741"/>
    </source>
</evidence>
<dbReference type="InterPro" id="IPR027417">
    <property type="entry name" value="P-loop_NTPase"/>
</dbReference>
<evidence type="ECO:0000259" key="17">
    <source>
        <dbReference type="PROSITE" id="PS51192"/>
    </source>
</evidence>
<dbReference type="AlphaFoldDB" id="A0A2M7V9J5"/>